<dbReference type="RefSeq" id="WP_022611927.1">
    <property type="nucleotide sequence ID" value="NZ_LK391965.1"/>
</dbReference>
<dbReference type="Pfam" id="PF13469">
    <property type="entry name" value="Sulfotransfer_3"/>
    <property type="match status" value="1"/>
</dbReference>
<organism evidence="2 3">
    <name type="scientific">Vibrio nigripulchritudo SOn1</name>
    <dbReference type="NCBI Taxonomy" id="1238450"/>
    <lineage>
        <taxon>Bacteria</taxon>
        <taxon>Pseudomonadati</taxon>
        <taxon>Pseudomonadota</taxon>
        <taxon>Gammaproteobacteria</taxon>
        <taxon>Vibrionales</taxon>
        <taxon>Vibrionaceae</taxon>
        <taxon>Vibrio</taxon>
    </lineage>
</organism>
<dbReference type="PANTHER" id="PTHR12788:SF8">
    <property type="entry name" value="PROTEIN-TYROSINE SULFOTRANSFERASE"/>
    <property type="match status" value="1"/>
</dbReference>
<evidence type="ECO:0000313" key="3">
    <source>
        <dbReference type="Proteomes" id="UP000018211"/>
    </source>
</evidence>
<dbReference type="PANTHER" id="PTHR12788">
    <property type="entry name" value="PROTEIN-TYROSINE SULFOTRANSFERASE 2"/>
    <property type="match status" value="1"/>
</dbReference>
<dbReference type="GO" id="GO:0008476">
    <property type="term" value="F:protein-tyrosine sulfotransferase activity"/>
    <property type="evidence" value="ECO:0007669"/>
    <property type="project" value="InterPro"/>
</dbReference>
<dbReference type="InterPro" id="IPR026634">
    <property type="entry name" value="TPST-like"/>
</dbReference>
<dbReference type="SUPFAM" id="SSF52540">
    <property type="entry name" value="P-loop containing nucleoside triphosphate hydrolases"/>
    <property type="match status" value="1"/>
</dbReference>
<evidence type="ECO:0000256" key="1">
    <source>
        <dbReference type="ARBA" id="ARBA00022679"/>
    </source>
</evidence>
<dbReference type="InterPro" id="IPR027417">
    <property type="entry name" value="P-loop_NTPase"/>
</dbReference>
<dbReference type="Gene3D" id="3.40.50.300">
    <property type="entry name" value="P-loop containing nucleotide triphosphate hydrolases"/>
    <property type="match status" value="1"/>
</dbReference>
<comment type="caution">
    <text evidence="2">The sequence shown here is derived from an EMBL/GenBank/DDBJ whole genome shotgun (WGS) entry which is preliminary data.</text>
</comment>
<reference evidence="2 3" key="1">
    <citation type="journal article" date="2013" name="ISME J.">
        <title>Comparative genomics of pathogenic lineages of Vibrio nigripulchritudo identifies virulence-associated traits.</title>
        <authorList>
            <person name="Goudenege D."/>
            <person name="Labreuche Y."/>
            <person name="Krin E."/>
            <person name="Ansquer D."/>
            <person name="Mangenot S."/>
            <person name="Calteau A."/>
            <person name="Medigue C."/>
            <person name="Mazel D."/>
            <person name="Polz M.F."/>
            <person name="Le Roux F."/>
        </authorList>
    </citation>
    <scope>NUCLEOTIDE SEQUENCE [LARGE SCALE GENOMIC DNA]</scope>
    <source>
        <strain evidence="2 3">SOn1</strain>
    </source>
</reference>
<gene>
    <name evidence="2" type="ORF">VIBNISOn1_1930008</name>
</gene>
<sequence length="286" mass="33472">MTAKTDLDNDVWLWFSVRWQRFVDQTRFSLQKERIATEFEQLKTCALFIGYPRSGHSIYGSILDAHPDMLVAHRLDALACVGKKPDMKKLGYLIKRNSERFAQNSRMLTGYAYDIDTGWQGKHRNLVAVADQEGKRTTLKLGENPELIETLLGQDKPMVKFIHITRNPFDNIATWSRRMGRSLEYTTDKFLELCRYNKEIISRLPENRVVTLRHEDLIDDFDNTVGTLLDYLELEKDPHIIAKCRESVYSSPNQSRNKVNWSPDLVHRVETEIQVFDFMLHYHFGN</sequence>
<evidence type="ECO:0000313" key="2">
    <source>
        <dbReference type="EMBL" id="CCO46917.1"/>
    </source>
</evidence>
<dbReference type="Proteomes" id="UP000018211">
    <property type="component" value="Unassembled WGS sequence"/>
</dbReference>
<dbReference type="EMBL" id="CAOF01000105">
    <property type="protein sequence ID" value="CCO46917.1"/>
    <property type="molecule type" value="Genomic_DNA"/>
</dbReference>
<keyword evidence="1" id="KW-0808">Transferase</keyword>
<accession>A0AAV2VQE4</accession>
<protein>
    <submittedName>
        <fullName evidence="2">TPR repeat protein</fullName>
    </submittedName>
</protein>
<dbReference type="AlphaFoldDB" id="A0AAV2VQE4"/>
<name>A0AAV2VQE4_9VIBR</name>
<proteinExistence type="predicted"/>